<dbReference type="SMART" id="SM00450">
    <property type="entry name" value="RHOD"/>
    <property type="match status" value="1"/>
</dbReference>
<dbReference type="AlphaFoldDB" id="A0A7J6L069"/>
<evidence type="ECO:0000256" key="1">
    <source>
        <dbReference type="ARBA" id="ARBA00022679"/>
    </source>
</evidence>
<protein>
    <recommendedName>
        <fullName evidence="3">Rhodanese domain-containing protein</fullName>
    </recommendedName>
</protein>
<keyword evidence="2" id="KW-0677">Repeat</keyword>
<dbReference type="Proteomes" id="UP000591131">
    <property type="component" value="Unassembled WGS sequence"/>
</dbReference>
<evidence type="ECO:0000256" key="2">
    <source>
        <dbReference type="ARBA" id="ARBA00022737"/>
    </source>
</evidence>
<dbReference type="PANTHER" id="PTHR11364:SF27">
    <property type="entry name" value="SULFURTRANSFERASE"/>
    <property type="match status" value="1"/>
</dbReference>
<accession>A0A7J6L069</accession>
<keyword evidence="1" id="KW-0808">Transferase</keyword>
<organism evidence="4 5">
    <name type="scientific">Perkinsus chesapeaki</name>
    <name type="common">Clam parasite</name>
    <name type="synonym">Perkinsus andrewsi</name>
    <dbReference type="NCBI Taxonomy" id="330153"/>
    <lineage>
        <taxon>Eukaryota</taxon>
        <taxon>Sar</taxon>
        <taxon>Alveolata</taxon>
        <taxon>Perkinsozoa</taxon>
        <taxon>Perkinsea</taxon>
        <taxon>Perkinsida</taxon>
        <taxon>Perkinsidae</taxon>
        <taxon>Perkinsus</taxon>
    </lineage>
</organism>
<dbReference type="Gene3D" id="3.40.250.10">
    <property type="entry name" value="Rhodanese-like domain"/>
    <property type="match status" value="1"/>
</dbReference>
<proteinExistence type="predicted"/>
<gene>
    <name evidence="4" type="ORF">FOL47_011269</name>
</gene>
<dbReference type="OrthoDB" id="448293at2759"/>
<dbReference type="InterPro" id="IPR001763">
    <property type="entry name" value="Rhodanese-like_dom"/>
</dbReference>
<evidence type="ECO:0000259" key="3">
    <source>
        <dbReference type="PROSITE" id="PS50206"/>
    </source>
</evidence>
<sequence length="173" mass="19838">MPVSSTTSNNNIIITADEAIKAGSEYQKAVLKEGRSDNNKVVRDVYVDASWYLPNINRDPDMDYKMRRIVGSVRFDIDKIRDTSNDYVKSLPHMVPKPQVMEKWLKDNKINPNKDRLIVYTHPGSCGGPRVWWLFNLYGFNTVYLQGGLIAWEAADGPVEWGWDDNNNNVEDN</sequence>
<evidence type="ECO:0000313" key="5">
    <source>
        <dbReference type="Proteomes" id="UP000591131"/>
    </source>
</evidence>
<dbReference type="InterPro" id="IPR036873">
    <property type="entry name" value="Rhodanese-like_dom_sf"/>
</dbReference>
<keyword evidence="5" id="KW-1185">Reference proteome</keyword>
<dbReference type="Pfam" id="PF00581">
    <property type="entry name" value="Rhodanese"/>
    <property type="match status" value="1"/>
</dbReference>
<evidence type="ECO:0000313" key="4">
    <source>
        <dbReference type="EMBL" id="KAF4652076.1"/>
    </source>
</evidence>
<dbReference type="SUPFAM" id="SSF52821">
    <property type="entry name" value="Rhodanese/Cell cycle control phosphatase"/>
    <property type="match status" value="1"/>
</dbReference>
<name>A0A7J6L069_PERCH</name>
<dbReference type="GO" id="GO:0004792">
    <property type="term" value="F:thiosulfate-cyanide sulfurtransferase activity"/>
    <property type="evidence" value="ECO:0007669"/>
    <property type="project" value="TreeGrafter"/>
</dbReference>
<dbReference type="PROSITE" id="PS50206">
    <property type="entry name" value="RHODANESE_3"/>
    <property type="match status" value="1"/>
</dbReference>
<dbReference type="EMBL" id="JAAPAO010000966">
    <property type="protein sequence ID" value="KAF4652076.1"/>
    <property type="molecule type" value="Genomic_DNA"/>
</dbReference>
<feature type="non-terminal residue" evidence="4">
    <location>
        <position position="173"/>
    </location>
</feature>
<feature type="domain" description="Rhodanese" evidence="3">
    <location>
        <begin position="58"/>
        <end position="161"/>
    </location>
</feature>
<reference evidence="4 5" key="1">
    <citation type="submission" date="2020-04" db="EMBL/GenBank/DDBJ databases">
        <title>Perkinsus chesapeaki whole genome sequence.</title>
        <authorList>
            <person name="Bogema D.R."/>
        </authorList>
    </citation>
    <scope>NUCLEOTIDE SEQUENCE [LARGE SCALE GENOMIC DNA]</scope>
    <source>
        <strain evidence="4">ATCC PRA-425</strain>
    </source>
</reference>
<dbReference type="PANTHER" id="PTHR11364">
    <property type="entry name" value="THIOSULFATE SULFERTANSFERASE"/>
    <property type="match status" value="1"/>
</dbReference>
<dbReference type="InterPro" id="IPR045078">
    <property type="entry name" value="TST/MPST-like"/>
</dbReference>
<comment type="caution">
    <text evidence="4">The sequence shown here is derived from an EMBL/GenBank/DDBJ whole genome shotgun (WGS) entry which is preliminary data.</text>
</comment>